<dbReference type="Proteomes" id="UP000673394">
    <property type="component" value="Unassembled WGS sequence"/>
</dbReference>
<keyword evidence="1" id="KW-0732">Signal</keyword>
<organism evidence="3 4">
    <name type="scientific">Paenibacillus lignilyticus</name>
    <dbReference type="NCBI Taxonomy" id="1172615"/>
    <lineage>
        <taxon>Bacteria</taxon>
        <taxon>Bacillati</taxon>
        <taxon>Bacillota</taxon>
        <taxon>Bacilli</taxon>
        <taxon>Bacillales</taxon>
        <taxon>Paenibacillaceae</taxon>
        <taxon>Paenibacillus</taxon>
    </lineage>
</organism>
<proteinExistence type="predicted"/>
<keyword evidence="4" id="KW-1185">Reference proteome</keyword>
<dbReference type="Pfam" id="PF13205">
    <property type="entry name" value="Big_5"/>
    <property type="match status" value="5"/>
</dbReference>
<feature type="domain" description="SLH" evidence="2">
    <location>
        <begin position="1411"/>
        <end position="1472"/>
    </location>
</feature>
<gene>
    <name evidence="3" type="ORF">I8J30_29960</name>
</gene>
<dbReference type="PANTHER" id="PTHR43308:SF5">
    <property type="entry name" value="S-LAYER PROTEIN _ PEPTIDOGLYCAN ENDO-BETA-N-ACETYLGLUCOSAMINIDASE"/>
    <property type="match status" value="1"/>
</dbReference>
<dbReference type="RefSeq" id="WP_210664095.1">
    <property type="nucleotide sequence ID" value="NZ_JAGKSP010000026.1"/>
</dbReference>
<dbReference type="InterPro" id="IPR051465">
    <property type="entry name" value="Cell_Envelope_Struct_Comp"/>
</dbReference>
<dbReference type="Pfam" id="PF00395">
    <property type="entry name" value="SLH"/>
    <property type="match status" value="3"/>
</dbReference>
<sequence length="1472" mass="152653">MVRNRRWISSLVAALLVVQFFVGGFAFQPTQVSAAASGPVISSFSPSVQSANVPVNTNLILAFDENVKKGTGSATIQIRRQLDNQLFESYTVATDNKVSIGSGTSRNIVTISPSTNFALNTSYYVTIDAGAFANDANTNFAGLNSAVGWVFTTVSAIDTTAPTLSATPNVDPLTPANGTTAGVGTSLMMVFSEPVYAASGNITVTNVNQPGDTQSISVNSINVTGSGSAGKTIVVSLPSSLQGNSTYEVLVPSGAFQDAAGNNFSGISTTRWRFTTNAPPIGTAVLSPADNAFAVSVASNFTLSFPGTVRVNTGTISINKISDNSTVQSINVTSSAVSVVANGAGSTVSINPPNDLAANTGFYILIDAGAFVDASDSMKQYQGMQDATSWNFYTDPGNDTTPPTMLTERKPLNAQSTTSINLEMNFSEPVYPGTGNITVRTYPSGSVFASIPVTSSKVSGGGGTKITVTDNSKTYVNNQSYYVEIGGQAFSDAKGNYFTGLSGSSAWRFTVTQDSVTPTIVTQTPANTALDVPVLGMKLEALFSEPILLGADSPAIVIRPITTGSAVATTYAIDPNNNRNLLITLSSAMLPNTDYYVEMAAGAVTDLAGNPFDGILNQYQWTFKTSSGAAGAPIVTRADLVGSNKIAITYNENLSTSADSIPVPANFYVTVNGAGRAVTAVQISGQVVTLTLQSAASYGQVIRVSYSAGSKPIKDLTGTAAANFSNLAVSNVPDAVAPRLLSGTISGNLILLTMNEEVASINQNAYSQFTVLIDGAYRTVTQISGSGNTVFLNFSGNSATIGQSVTLSYSAGSYPLRDLSNNALASFSSFYIQNGQDAKAPLLQSITSSGYTITLNYDEGLNGALVPNPSSFYVTVNGTMRTVSYVTVNGTQVILSLPVSTITSDVILVTYLGGTPAITDLGGIQAQTFSAVQANASGTTTLGLNGIVAKGSEVTITFSNALNTSYLPSTSQFSVKVNNVSRPVSSAVIKGAAVVLSLYTPISVGDAVKASYSNVGTSVRSTTGAIAASFTDSNVANQTTWDDATSGDFKSAVGGGLEIKVSSATTASAVSPAGNTVNKFILSSEKVAQAYNAVRKAGGAMPRVVFTVPDSEKAAVVALPLGTLEDTKKATSNASFAIVYKNVTYEFPLSALNYAQLGQMMNAASAVGQLNVSIDTNAGTLGSTLISQLNGSNAQILINPISFEMSVSSNGQTKNVESLNNYVTRSITTGAVLDGKAVSVAWLDPQTNKLSYVPTRVTRASGQSVISFKRKGNSVYAVVQGAAGYTDLSNHWARADILLLAKKYIVEGNTLTTFAPKKAITRGEFAMFIAKGLGLAGDRTAAGKFKDVNTSTALAAYIGAASSAGIVKGMADGSFKPNNPITREEMASMMVRAASAAGVSIVPKQSTANLLKKYTDRGKIGTWAQTDIAKAVDSGIISGLTATTFGAKNKATRAEAAVMLKRLLSYLEFIDI</sequence>
<comment type="caution">
    <text evidence="3">The sequence shown here is derived from an EMBL/GenBank/DDBJ whole genome shotgun (WGS) entry which is preliminary data.</text>
</comment>
<evidence type="ECO:0000256" key="1">
    <source>
        <dbReference type="ARBA" id="ARBA00022729"/>
    </source>
</evidence>
<dbReference type="InterPro" id="IPR011801">
    <property type="entry name" value="Swm_rep_I_cyn"/>
</dbReference>
<dbReference type="InterPro" id="IPR001119">
    <property type="entry name" value="SLH_dom"/>
</dbReference>
<dbReference type="InterPro" id="IPR028059">
    <property type="entry name" value="SWM_rpt"/>
</dbReference>
<dbReference type="Gene3D" id="2.60.40.1220">
    <property type="match status" value="2"/>
</dbReference>
<feature type="domain" description="SLH" evidence="2">
    <location>
        <begin position="1341"/>
        <end position="1404"/>
    </location>
</feature>
<reference evidence="3 4" key="1">
    <citation type="submission" date="2021-04" db="EMBL/GenBank/DDBJ databases">
        <title>Paenibacillus sp. DLE-14 whole genome sequence.</title>
        <authorList>
            <person name="Ham Y.J."/>
        </authorList>
    </citation>
    <scope>NUCLEOTIDE SEQUENCE [LARGE SCALE GENOMIC DNA]</scope>
    <source>
        <strain evidence="3 4">DLE-14</strain>
    </source>
</reference>
<protein>
    <submittedName>
        <fullName evidence="3">Ig-like domain-containing protein</fullName>
    </submittedName>
</protein>
<dbReference type="PROSITE" id="PS51272">
    <property type="entry name" value="SLH"/>
    <property type="match status" value="3"/>
</dbReference>
<dbReference type="Pfam" id="PF13753">
    <property type="entry name" value="SWM_repeat"/>
    <property type="match status" value="4"/>
</dbReference>
<evidence type="ECO:0000313" key="3">
    <source>
        <dbReference type="EMBL" id="MBP3966913.1"/>
    </source>
</evidence>
<evidence type="ECO:0000259" key="2">
    <source>
        <dbReference type="PROSITE" id="PS51272"/>
    </source>
</evidence>
<dbReference type="InterPro" id="IPR032812">
    <property type="entry name" value="SbsA_Ig"/>
</dbReference>
<feature type="domain" description="SLH" evidence="2">
    <location>
        <begin position="1280"/>
        <end position="1340"/>
    </location>
</feature>
<name>A0ABS5CM20_9BACL</name>
<dbReference type="InterPro" id="IPR014755">
    <property type="entry name" value="Cu-Rt/internalin_Ig-like"/>
</dbReference>
<dbReference type="PANTHER" id="PTHR43308">
    <property type="entry name" value="OUTER MEMBRANE PROTEIN ALPHA-RELATED"/>
    <property type="match status" value="1"/>
</dbReference>
<evidence type="ECO:0000313" key="4">
    <source>
        <dbReference type="Proteomes" id="UP000673394"/>
    </source>
</evidence>
<accession>A0ABS5CM20</accession>
<dbReference type="NCBIfam" id="TIGR02059">
    <property type="entry name" value="swm_rep_I"/>
    <property type="match status" value="4"/>
</dbReference>
<dbReference type="EMBL" id="JAGKSP010000026">
    <property type="protein sequence ID" value="MBP3966913.1"/>
    <property type="molecule type" value="Genomic_DNA"/>
</dbReference>